<evidence type="ECO:0000259" key="2">
    <source>
        <dbReference type="Pfam" id="PF06030"/>
    </source>
</evidence>
<evidence type="ECO:0000313" key="5">
    <source>
        <dbReference type="Proteomes" id="UP000006403"/>
    </source>
</evidence>
<dbReference type="PATRIC" id="fig|1134806.3.peg.270"/>
<feature type="transmembrane region" description="Helical" evidence="1">
    <location>
        <begin position="371"/>
        <end position="393"/>
    </location>
</feature>
<feature type="domain" description="WxL Interacting Protein host binding" evidence="3">
    <location>
        <begin position="206"/>
        <end position="359"/>
    </location>
</feature>
<organism evidence="4 5">
    <name type="scientific">Enterococcus faecium 505</name>
    <dbReference type="NCBI Taxonomy" id="1134806"/>
    <lineage>
        <taxon>Bacteria</taxon>
        <taxon>Bacillati</taxon>
        <taxon>Bacillota</taxon>
        <taxon>Bacilli</taxon>
        <taxon>Lactobacillales</taxon>
        <taxon>Enterococcaceae</taxon>
        <taxon>Enterococcus</taxon>
    </lineage>
</organism>
<keyword evidence="1" id="KW-1133">Transmembrane helix</keyword>
<feature type="domain" description="WxL Interacting Protein peptidoglycan binding" evidence="2">
    <location>
        <begin position="74"/>
        <end position="193"/>
    </location>
</feature>
<reference evidence="4 5" key="1">
    <citation type="submission" date="2012-04" db="EMBL/GenBank/DDBJ databases">
        <authorList>
            <person name="Weinstock G."/>
            <person name="Sodergren E."/>
            <person name="Lobos E.A."/>
            <person name="Fulton L."/>
            <person name="Fulton R."/>
            <person name="Courtney L."/>
            <person name="Fronick C."/>
            <person name="O'Laughlin M."/>
            <person name="Godfrey J."/>
            <person name="Wilson R.M."/>
            <person name="Miner T."/>
            <person name="Farmer C."/>
            <person name="Delehaunty K."/>
            <person name="Cordes M."/>
            <person name="Minx P."/>
            <person name="Tomlinson C."/>
            <person name="Chen J."/>
            <person name="Wollam A."/>
            <person name="Pepin K.H."/>
            <person name="Bhonagiri V."/>
            <person name="Zhang X."/>
            <person name="Suruliraj S."/>
            <person name="Warren W."/>
            <person name="Mitreva M."/>
            <person name="Mardis E.R."/>
            <person name="Wilson R.K."/>
        </authorList>
    </citation>
    <scope>NUCLEOTIDE SEQUENCE [LARGE SCALE GENOMIC DNA]</scope>
    <source>
        <strain evidence="4 5">505</strain>
    </source>
</reference>
<comment type="caution">
    <text evidence="4">The sequence shown here is derived from an EMBL/GenBank/DDBJ whole genome shotgun (WGS) entry which is preliminary data.</text>
</comment>
<evidence type="ECO:0000259" key="3">
    <source>
        <dbReference type="Pfam" id="PF11797"/>
    </source>
</evidence>
<protein>
    <submittedName>
        <fullName evidence="4">Uncharacterized protein</fullName>
    </submittedName>
</protein>
<name>J6YBV1_ENTFC</name>
<proteinExistence type="predicted"/>
<dbReference type="HOGENOM" id="CLU_051987_2_0_9"/>
<evidence type="ECO:0000256" key="1">
    <source>
        <dbReference type="SAM" id="Phobius"/>
    </source>
</evidence>
<accession>J6YBV1</accession>
<dbReference type="Proteomes" id="UP000006403">
    <property type="component" value="Unassembled WGS sequence"/>
</dbReference>
<evidence type="ECO:0000313" key="4">
    <source>
        <dbReference type="EMBL" id="EJY47846.1"/>
    </source>
</evidence>
<keyword evidence="1" id="KW-0472">Membrane</keyword>
<keyword evidence="1" id="KW-0812">Transmembrane</keyword>
<dbReference type="InterPro" id="IPR010317">
    <property type="entry name" value="WxLIP_PGBD"/>
</dbReference>
<dbReference type="AlphaFoldDB" id="J6YBV1"/>
<dbReference type="EMBL" id="AMBL01000006">
    <property type="protein sequence ID" value="EJY47846.1"/>
    <property type="molecule type" value="Genomic_DNA"/>
</dbReference>
<sequence length="401" mass="46269">MRTKAWFTKDNRNHKYLFSAQLTTAETRFCSRLFLHMMKGAIFLKPKQQLFVTLLVIIGTLFNHLPVTASAFNFSVTPITSENQIDKRKTYFDLQLVPDQEVELKAELRNDTEKEVKIDISVNSATTNSNVMVEYGKNEIEKDESLIFDLIDYVSYPETVTLEPKSVQTVVFHAKMPKDRFDGVLAGGITFKEIVTEKDQTENKDQSLSIENEYAYTVALLMRQTLNEVAPNLVLHEVEPDQINARNVILANVQNDQKTYVNQVVIETKITKKGHSEVLYQEEKEGLQIAPNTNFSFPTALDGQPLTPGEYHLTMTILGNENENGKFSRKKENTTINYTDQWIFEKVFMIDGKEAKELNTKDVTIKKANNWIYILEALMFLLFVLILILWFILRKKEEKEK</sequence>
<dbReference type="Pfam" id="PF06030">
    <property type="entry name" value="WxLIP_PGBD"/>
    <property type="match status" value="1"/>
</dbReference>
<gene>
    <name evidence="4" type="ORF">HMPREF1348_00283</name>
</gene>
<dbReference type="Pfam" id="PF11797">
    <property type="entry name" value="WxLIP_HBD"/>
    <property type="match status" value="1"/>
</dbReference>
<dbReference type="InterPro" id="IPR021759">
    <property type="entry name" value="WxLIP_HBD"/>
</dbReference>